<dbReference type="GO" id="GO:0042597">
    <property type="term" value="C:periplasmic space"/>
    <property type="evidence" value="ECO:0007669"/>
    <property type="project" value="InterPro"/>
</dbReference>
<dbReference type="Gene3D" id="1.50.10.100">
    <property type="entry name" value="Chondroitin AC/alginate lyase"/>
    <property type="match status" value="1"/>
</dbReference>
<keyword evidence="2 5" id="KW-0456">Lyase</keyword>
<keyword evidence="4" id="KW-0326">Glycosidase</keyword>
<sequence>MRGTAPNHPAENYATLFNDAAAAYALALDWRITGDTQRAARAAAILNAWAGTLKVVTGTSDKYLASGIYGYQLAVAAETLRDFPGWQPRDREEFARMLLTVFAPMNDDFLAHHNGAAIDHYWANWDLANVASLMAIGVFTNRRDLYENGREYYLHGPGNGAIQHAAWKTYPGGFAQWQESGRDQGHSLLGIGLAGTICEIAWQQGDDLFGAYDNRLLAAARYVARYNLGGDVPYTPYTNSDVAQPVISNNGRGEIRPIWSLLVAHYVQLKHLAAPELVQAAAQAGPDGGGGDYGPNSGGFDQLGYGTLTFTMP</sequence>
<evidence type="ECO:0000256" key="2">
    <source>
        <dbReference type="ARBA" id="ARBA00023239"/>
    </source>
</evidence>
<evidence type="ECO:0000313" key="4">
    <source>
        <dbReference type="EMBL" id="APT33116.1"/>
    </source>
</evidence>
<dbReference type="InterPro" id="IPR008397">
    <property type="entry name" value="Alginate_lyase_dom"/>
</dbReference>
<reference evidence="5 7" key="2">
    <citation type="submission" date="2016-10" db="EMBL/GenBank/DDBJ databases">
        <authorList>
            <person name="Varghese N."/>
            <person name="Submissions S."/>
        </authorList>
    </citation>
    <scope>NUCLEOTIDE SEQUENCE [LARGE SCALE GENOMIC DNA]</scope>
    <source>
        <strain evidence="5 7">CBMB27</strain>
    </source>
</reference>
<dbReference type="AlphaFoldDB" id="A0AAE8HUB8"/>
<dbReference type="EMBL" id="CP015367">
    <property type="protein sequence ID" value="APT33116.1"/>
    <property type="molecule type" value="Genomic_DNA"/>
</dbReference>
<evidence type="ECO:0000313" key="5">
    <source>
        <dbReference type="EMBL" id="SFH24472.1"/>
    </source>
</evidence>
<dbReference type="Pfam" id="PF05426">
    <property type="entry name" value="Alginate_lyase"/>
    <property type="match status" value="1"/>
</dbReference>
<keyword evidence="6" id="KW-1185">Reference proteome</keyword>
<dbReference type="Proteomes" id="UP000185487">
    <property type="component" value="Chromosome"/>
</dbReference>
<dbReference type="Proteomes" id="UP000199140">
    <property type="component" value="Unassembled WGS sequence"/>
</dbReference>
<accession>A0AAE8HUB8</accession>
<dbReference type="EMBL" id="FOPK01000017">
    <property type="protein sequence ID" value="SFH24472.1"/>
    <property type="molecule type" value="Genomic_DNA"/>
</dbReference>
<keyword evidence="4" id="KW-0378">Hydrolase</keyword>
<protein>
    <submittedName>
        <fullName evidence="5">Alginate lyase</fullName>
    </submittedName>
    <submittedName>
        <fullName evidence="4">Cell wall anchor protein</fullName>
        <ecNumber evidence="4">3.2.1.22</ecNumber>
    </submittedName>
</protein>
<keyword evidence="1" id="KW-0732">Signal</keyword>
<evidence type="ECO:0000313" key="6">
    <source>
        <dbReference type="Proteomes" id="UP000185487"/>
    </source>
</evidence>
<name>A0AAE8HUB8_9HYPH</name>
<gene>
    <name evidence="4" type="ORF">MCBMB27_03825</name>
    <name evidence="5" type="ORF">SAMN05192567_117112</name>
</gene>
<dbReference type="EC" id="3.2.1.22" evidence="4"/>
<evidence type="ECO:0000256" key="1">
    <source>
        <dbReference type="ARBA" id="ARBA00022729"/>
    </source>
</evidence>
<dbReference type="InterPro" id="IPR008929">
    <property type="entry name" value="Chondroitin_lyas"/>
</dbReference>
<feature type="domain" description="Alginate lyase" evidence="3">
    <location>
        <begin position="10"/>
        <end position="227"/>
    </location>
</feature>
<organism evidence="5 7">
    <name type="scientific">Methylobacterium phyllosphaerae</name>
    <dbReference type="NCBI Taxonomy" id="418223"/>
    <lineage>
        <taxon>Bacteria</taxon>
        <taxon>Pseudomonadati</taxon>
        <taxon>Pseudomonadota</taxon>
        <taxon>Alphaproteobacteria</taxon>
        <taxon>Hyphomicrobiales</taxon>
        <taxon>Methylobacteriaceae</taxon>
        <taxon>Methylobacterium</taxon>
    </lineage>
</organism>
<dbReference type="SUPFAM" id="SSF48230">
    <property type="entry name" value="Chondroitin AC/alginate lyase"/>
    <property type="match status" value="1"/>
</dbReference>
<reference evidence="4 6" key="1">
    <citation type="submission" date="2016-04" db="EMBL/GenBank/DDBJ databases">
        <title>Complete genome sequencing and analysis of CBMB27, Methylobacterium phyllosphaerae isolated from leaf tissues of rice (Oryza sativa L.).</title>
        <authorList>
            <person name="Lee Y."/>
            <person name="Hwangbo K."/>
            <person name="Chung H."/>
            <person name="Yoo J."/>
            <person name="Kim K.Y."/>
            <person name="Sa T.M."/>
            <person name="Um Y."/>
            <person name="Madhaiyan M."/>
        </authorList>
    </citation>
    <scope>NUCLEOTIDE SEQUENCE [LARGE SCALE GENOMIC DNA]</scope>
    <source>
        <strain evidence="4 6">CBMB27</strain>
    </source>
</reference>
<dbReference type="KEGG" id="mphy:MCBMB27_03825"/>
<evidence type="ECO:0000259" key="3">
    <source>
        <dbReference type="Pfam" id="PF05426"/>
    </source>
</evidence>
<dbReference type="GO" id="GO:0004557">
    <property type="term" value="F:alpha-galactosidase activity"/>
    <property type="evidence" value="ECO:0007669"/>
    <property type="project" value="UniProtKB-EC"/>
</dbReference>
<evidence type="ECO:0000313" key="7">
    <source>
        <dbReference type="Proteomes" id="UP000199140"/>
    </source>
</evidence>
<dbReference type="GO" id="GO:0016829">
    <property type="term" value="F:lyase activity"/>
    <property type="evidence" value="ECO:0007669"/>
    <property type="project" value="UniProtKB-KW"/>
</dbReference>
<proteinExistence type="predicted"/>